<dbReference type="Gene3D" id="3.40.50.2300">
    <property type="match status" value="2"/>
</dbReference>
<feature type="modified residue" description="4-aspartylphosphate" evidence="5">
    <location>
        <position position="1164"/>
    </location>
</feature>
<dbReference type="InterPro" id="IPR003594">
    <property type="entry name" value="HATPase_dom"/>
</dbReference>
<dbReference type="PANTHER" id="PTHR45339">
    <property type="entry name" value="HYBRID SIGNAL TRANSDUCTION HISTIDINE KINASE J"/>
    <property type="match status" value="1"/>
</dbReference>
<dbReference type="SUPFAM" id="SSF47384">
    <property type="entry name" value="Homodimeric domain of signal transducing histidine kinase"/>
    <property type="match status" value="1"/>
</dbReference>
<protein>
    <recommendedName>
        <fullName evidence="2">histidine kinase</fullName>
        <ecNumber evidence="2">2.7.13.3</ecNumber>
    </recommendedName>
</protein>
<dbReference type="RefSeq" id="WP_311582561.1">
    <property type="nucleotide sequence ID" value="NZ_JAVRIF010000007.1"/>
</dbReference>
<dbReference type="InterPro" id="IPR036890">
    <property type="entry name" value="HATPase_C_sf"/>
</dbReference>
<dbReference type="SUPFAM" id="SSF63829">
    <property type="entry name" value="Calcium-dependent phosphotriesterase"/>
    <property type="match status" value="3"/>
</dbReference>
<dbReference type="InterPro" id="IPR003661">
    <property type="entry name" value="HisK_dim/P_dom"/>
</dbReference>
<keyword evidence="6" id="KW-0812">Transmembrane</keyword>
<feature type="transmembrane region" description="Helical" evidence="6">
    <location>
        <begin position="792"/>
        <end position="812"/>
    </location>
</feature>
<name>A0ABU3A2P2_9GAMM</name>
<keyword evidence="4" id="KW-0902">Two-component regulatory system</keyword>
<evidence type="ECO:0000259" key="7">
    <source>
        <dbReference type="PROSITE" id="PS50109"/>
    </source>
</evidence>
<dbReference type="PANTHER" id="PTHR45339:SF1">
    <property type="entry name" value="HYBRID SIGNAL TRANSDUCTION HISTIDINE KINASE J"/>
    <property type="match status" value="1"/>
</dbReference>
<dbReference type="CDD" id="cd16922">
    <property type="entry name" value="HATPase_EvgS-ArcB-TorS-like"/>
    <property type="match status" value="1"/>
</dbReference>
<dbReference type="SUPFAM" id="SSF55874">
    <property type="entry name" value="ATPase domain of HSP90 chaperone/DNA topoisomerase II/histidine kinase"/>
    <property type="match status" value="1"/>
</dbReference>
<feature type="domain" description="Response regulatory" evidence="8">
    <location>
        <begin position="1108"/>
        <end position="1231"/>
    </location>
</feature>
<sequence>MSMISKSFFNRFIYFFCFSLVINVSANSTEQLSALKNDYAIEKLTAEDGFVSSEVYSIIQDHQGFLWFGTAENGVMRYDGRKVTLFEFDSTSTNSLSHNDAGNLMLDHQGQIWIGTWGGGANRYDPKVGRFENFLHNPKRLDSISSGRIQTLFHDQQGHIWLGTYDKGLNKYLGNDRFERIEKSLGDKTSLSHNRIWDIEDNDKDSLWIATSFGLNLFDKTTSKFEHFLPEPNNYSPTGGNEIRNILKTTNNELYVGTQKGPYYFDDKSKTFTHLINKQGAILEQVNSMIEAQDGNIWFVTSKGLYRKSKSADVVERFDLDNNSGLRIVFEDNNKTLWVTNETQGIYKLVPHRQFRPINSPELRPPNGITTDSNGDLLIVSSTSQLYKWHIDEKKLEKLTETIFSEENGYQGNRLLEKPIVFQDVNNRVWIAQDEGLASYNLVTKTLKFINYPTSAAGYKEFRELRALNMDKYGLLWIGTYKNGVYQYNPATEHFIHMDEKFGLSHPEVFEIFKDNHQQIWVGTGDGVNLWDDETKRFITFKEEKNKAGSLLGSIIQDIHQSKNNDIWIATQAGLNLFEPQTNSFKHFDRKNGLPTSLIRAVTDDDNGTLWLTTNKGISKLDPSSGHVTNYDSHNGVMGSNYYPNSLISGKDQTLFTSSQRGIEYFKTTNIESEKSDFNVVLTGFNKMGQAFQLDSPYAYVTDIALSYRDYFFSFEFSALDFISPFKNQYAYKLEGYDDNWINIGNRNIASFTNLDGGSYRLLVKAANKNGIWSDKILTINLVVSQPPWQTWWAYLIYFTFALFIIFSIIYVRTRLQRAEISRQKEFVVKLEEQVTQKTATLKAQAQDLTEALEKAEEATQLKSEFLANMSHEIRTPMNGVLGMLGLLKNSRLTAEQAHRLNIAYSSANSLLALINDILDFSKIEAGKLELELIEFNVHNLLGKLAESITMSAKHKDIEIILDLTHVKFTSIKSDPNRIRQIITNLLSNAVKFTEQGEILITAKLTPTTVDNELRFSCKITDTGIGIAEEHIPLLFGAFSQADASTTRKYGGTGLGLSITKELCKLLNGDVTVTSELGKGSCFEISFLVEKSKTSQLIAPELETSMIDVLIVDDNPTIRDVLKRQLQCWGVKVSVADSAEEALNLCESRWSNSSVKNFDLALLDLHMPNVNGEVLAQRIRETKHYQTMKLVMMTSMNQQIDSDHYDELGISAYFPKPITTHELLKALNVLINEEKPLVETENTEKIVPSLESSSENSLAGDLSFSDENINPSENWPPETNILLVEDNRINQMVALSVIKNIGLTADVAINGIEALQRIQAATDEKPYTIIIMDCQMPEMDGYETTRRLRAGEAGIRNISLPIIAMTANAMEGDKQKCLDAGMDDYLTKPIEPKNVHEKLSYWINKK</sequence>
<dbReference type="InterPro" id="IPR015943">
    <property type="entry name" value="WD40/YVTN_repeat-like_dom_sf"/>
</dbReference>
<dbReference type="Pfam" id="PF02518">
    <property type="entry name" value="HATPase_c"/>
    <property type="match status" value="1"/>
</dbReference>
<dbReference type="InterPro" id="IPR013783">
    <property type="entry name" value="Ig-like_fold"/>
</dbReference>
<reference evidence="9 10" key="1">
    <citation type="submission" date="2023-09" db="EMBL/GenBank/DDBJ databases">
        <authorList>
            <person name="Rey-Velasco X."/>
        </authorList>
    </citation>
    <scope>NUCLEOTIDE SEQUENCE [LARGE SCALE GENOMIC DNA]</scope>
    <source>
        <strain evidence="9 10">W431</strain>
    </source>
</reference>
<evidence type="ECO:0000259" key="8">
    <source>
        <dbReference type="PROSITE" id="PS50110"/>
    </source>
</evidence>
<dbReference type="Gene3D" id="3.30.565.10">
    <property type="entry name" value="Histidine kinase-like ATPase, C-terminal domain"/>
    <property type="match status" value="1"/>
</dbReference>
<evidence type="ECO:0000313" key="9">
    <source>
        <dbReference type="EMBL" id="MDT0604448.1"/>
    </source>
</evidence>
<comment type="catalytic activity">
    <reaction evidence="1">
        <text>ATP + protein L-histidine = ADP + protein N-phospho-L-histidine.</text>
        <dbReference type="EC" id="2.7.13.3"/>
    </reaction>
</comment>
<keyword evidence="3 5" id="KW-0597">Phosphoprotein</keyword>
<evidence type="ECO:0000256" key="2">
    <source>
        <dbReference type="ARBA" id="ARBA00012438"/>
    </source>
</evidence>
<feature type="domain" description="Histidine kinase" evidence="7">
    <location>
        <begin position="869"/>
        <end position="1091"/>
    </location>
</feature>
<evidence type="ECO:0000313" key="10">
    <source>
        <dbReference type="Proteomes" id="UP001266357"/>
    </source>
</evidence>
<dbReference type="CDD" id="cd00082">
    <property type="entry name" value="HisKA"/>
    <property type="match status" value="1"/>
</dbReference>
<dbReference type="CDD" id="cd17546">
    <property type="entry name" value="REC_hyHK_CKI1_RcsC-like"/>
    <property type="match status" value="2"/>
</dbReference>
<dbReference type="Pfam" id="PF00512">
    <property type="entry name" value="HisKA"/>
    <property type="match status" value="1"/>
</dbReference>
<dbReference type="Gene3D" id="2.60.40.10">
    <property type="entry name" value="Immunoglobulins"/>
    <property type="match status" value="1"/>
</dbReference>
<dbReference type="EC" id="2.7.13.3" evidence="2"/>
<dbReference type="Pfam" id="PF07494">
    <property type="entry name" value="Reg_prop"/>
    <property type="match status" value="3"/>
</dbReference>
<keyword evidence="10" id="KW-1185">Reference proteome</keyword>
<feature type="domain" description="Response regulatory" evidence="8">
    <location>
        <begin position="1280"/>
        <end position="1403"/>
    </location>
</feature>
<dbReference type="PRINTS" id="PR00344">
    <property type="entry name" value="BCTRLSENSOR"/>
</dbReference>
<feature type="modified residue" description="4-aspartylphosphate" evidence="5">
    <location>
        <position position="1333"/>
    </location>
</feature>
<dbReference type="InterPro" id="IPR036097">
    <property type="entry name" value="HisK_dim/P_sf"/>
</dbReference>
<evidence type="ECO:0000256" key="6">
    <source>
        <dbReference type="SAM" id="Phobius"/>
    </source>
</evidence>
<dbReference type="InterPro" id="IPR011006">
    <property type="entry name" value="CheY-like_superfamily"/>
</dbReference>
<dbReference type="SMART" id="SM00388">
    <property type="entry name" value="HisKA"/>
    <property type="match status" value="1"/>
</dbReference>
<dbReference type="SMART" id="SM00387">
    <property type="entry name" value="HATPase_c"/>
    <property type="match status" value="1"/>
</dbReference>
<dbReference type="InterPro" id="IPR005467">
    <property type="entry name" value="His_kinase_dom"/>
</dbReference>
<dbReference type="EMBL" id="JAVRIF010000007">
    <property type="protein sequence ID" value="MDT0604448.1"/>
    <property type="molecule type" value="Genomic_DNA"/>
</dbReference>
<dbReference type="SMART" id="SM00448">
    <property type="entry name" value="REC"/>
    <property type="match status" value="2"/>
</dbReference>
<dbReference type="InterPro" id="IPR011123">
    <property type="entry name" value="Y_Y_Y"/>
</dbReference>
<dbReference type="PROSITE" id="PS50109">
    <property type="entry name" value="HIS_KIN"/>
    <property type="match status" value="1"/>
</dbReference>
<evidence type="ECO:0000256" key="5">
    <source>
        <dbReference type="PROSITE-ProRule" id="PRU00169"/>
    </source>
</evidence>
<dbReference type="Pfam" id="PF07495">
    <property type="entry name" value="Y_Y_Y"/>
    <property type="match status" value="1"/>
</dbReference>
<evidence type="ECO:0000256" key="4">
    <source>
        <dbReference type="ARBA" id="ARBA00023012"/>
    </source>
</evidence>
<evidence type="ECO:0000256" key="1">
    <source>
        <dbReference type="ARBA" id="ARBA00000085"/>
    </source>
</evidence>
<dbReference type="Pfam" id="PF00072">
    <property type="entry name" value="Response_reg"/>
    <property type="match status" value="2"/>
</dbReference>
<gene>
    <name evidence="9" type="ORF">RM573_12640</name>
</gene>
<evidence type="ECO:0000256" key="3">
    <source>
        <dbReference type="ARBA" id="ARBA00022553"/>
    </source>
</evidence>
<keyword evidence="6" id="KW-1133">Transmembrane helix</keyword>
<keyword evidence="6" id="KW-0472">Membrane</keyword>
<dbReference type="InterPro" id="IPR001789">
    <property type="entry name" value="Sig_transdc_resp-reg_receiver"/>
</dbReference>
<accession>A0ABU3A2P2</accession>
<comment type="caution">
    <text evidence="9">The sequence shown here is derived from an EMBL/GenBank/DDBJ whole genome shotgun (WGS) entry which is preliminary data.</text>
</comment>
<dbReference type="Gene3D" id="1.10.287.130">
    <property type="match status" value="1"/>
</dbReference>
<dbReference type="InterPro" id="IPR011110">
    <property type="entry name" value="Reg_prop"/>
</dbReference>
<organism evidence="9 10">
    <name type="scientific">Thalassotalea castellviae</name>
    <dbReference type="NCBI Taxonomy" id="3075612"/>
    <lineage>
        <taxon>Bacteria</taxon>
        <taxon>Pseudomonadati</taxon>
        <taxon>Pseudomonadota</taxon>
        <taxon>Gammaproteobacteria</taxon>
        <taxon>Alteromonadales</taxon>
        <taxon>Colwelliaceae</taxon>
        <taxon>Thalassotalea</taxon>
    </lineage>
</organism>
<dbReference type="Gene3D" id="2.130.10.10">
    <property type="entry name" value="YVTN repeat-like/Quinoprotein amine dehydrogenase"/>
    <property type="match status" value="3"/>
</dbReference>
<dbReference type="Proteomes" id="UP001266357">
    <property type="component" value="Unassembled WGS sequence"/>
</dbReference>
<dbReference type="InterPro" id="IPR004358">
    <property type="entry name" value="Sig_transdc_His_kin-like_C"/>
</dbReference>
<dbReference type="PROSITE" id="PS50110">
    <property type="entry name" value="RESPONSE_REGULATORY"/>
    <property type="match status" value="2"/>
</dbReference>
<proteinExistence type="predicted"/>
<dbReference type="SUPFAM" id="SSF52172">
    <property type="entry name" value="CheY-like"/>
    <property type="match status" value="2"/>
</dbReference>